<organism evidence="1 2">
    <name type="scientific">Papio anubis</name>
    <name type="common">Olive baboon</name>
    <dbReference type="NCBI Taxonomy" id="9555"/>
    <lineage>
        <taxon>Eukaryota</taxon>
        <taxon>Metazoa</taxon>
        <taxon>Chordata</taxon>
        <taxon>Craniata</taxon>
        <taxon>Vertebrata</taxon>
        <taxon>Euteleostomi</taxon>
        <taxon>Mammalia</taxon>
        <taxon>Eutheria</taxon>
        <taxon>Euarchontoglires</taxon>
        <taxon>Primates</taxon>
        <taxon>Haplorrhini</taxon>
        <taxon>Catarrhini</taxon>
        <taxon>Cercopithecidae</taxon>
        <taxon>Cercopithecinae</taxon>
        <taxon>Papio</taxon>
    </lineage>
</organism>
<dbReference type="PANTHER" id="PTHR12138:SF135">
    <property type="entry name" value="SAM DOMAIN-CONTAINING PROTEIN"/>
    <property type="match status" value="1"/>
</dbReference>
<proteinExistence type="predicted"/>
<reference evidence="1" key="2">
    <citation type="submission" date="2025-08" db="UniProtKB">
        <authorList>
            <consortium name="Ensembl"/>
        </authorList>
    </citation>
    <scope>IDENTIFICATION</scope>
</reference>
<dbReference type="Proteomes" id="UP000028761">
    <property type="component" value="Chromosome 17"/>
</dbReference>
<keyword evidence="2" id="KW-1185">Reference proteome</keyword>
<dbReference type="AlphaFoldDB" id="A0A8I5MWH5"/>
<evidence type="ECO:0000313" key="1">
    <source>
        <dbReference type="Ensembl" id="ENSPANP00000049552.1"/>
    </source>
</evidence>
<accession>A0A8I5MWH5</accession>
<reference evidence="1" key="3">
    <citation type="submission" date="2025-09" db="UniProtKB">
        <authorList>
            <consortium name="Ensembl"/>
        </authorList>
    </citation>
    <scope>IDENTIFICATION</scope>
</reference>
<dbReference type="GeneTree" id="ENSGT01120000271815"/>
<evidence type="ECO:0000313" key="2">
    <source>
        <dbReference type="Proteomes" id="UP000028761"/>
    </source>
</evidence>
<dbReference type="PANTHER" id="PTHR12138">
    <property type="entry name" value="PRIMATE-EXPANDED PROTEIN FAMILY"/>
    <property type="match status" value="1"/>
</dbReference>
<name>A0A8I5MWH5_PAPAN</name>
<sequence length="336" mass="36394">MFSKNKDSWSHLKPVESEFLRLGGWGTGNFFFEMESPSVTQAPVQWHDVSSLQPLCLLDSSNSPASASLVAGITGTRQNAQLILVVFSRDRFHYVGQVGLELLTSSDLPALAFQNAAITGVSHHAQTENLNFFFFFFLRQSLALSARLECSGMISAHCNLRLPGSSNSPASASRVPGITGVCHHAWLILVFLVEMGFYHVGQAGLECLSSGNLPASASQSAGITGRSHHTRPENLFLTSSQVIPMQTAQQEPADQCSRTTDLDAIGCLQTLTFMDFSLSPSYPFTICLRIQITNYFFFFFEKGSHSAALHRVEYSGSQLTAALTSQASGDAPASGP</sequence>
<dbReference type="Ensembl" id="ENSPANT00000078531.1">
    <property type="protein sequence ID" value="ENSPANP00000049552.1"/>
    <property type="gene ID" value="ENSPANG00000042307.1"/>
</dbReference>
<protein>
    <submittedName>
        <fullName evidence="1">Uncharacterized protein</fullName>
    </submittedName>
</protein>
<reference evidence="1 2" key="1">
    <citation type="submission" date="2012-03" db="EMBL/GenBank/DDBJ databases">
        <title>Whole Genome Assembly of Papio anubis.</title>
        <authorList>
            <person name="Liu Y.L."/>
            <person name="Abraham K.A."/>
            <person name="Akbar H.A."/>
            <person name="Ali S.A."/>
            <person name="Anosike U.A."/>
            <person name="Aqrawi P.A."/>
            <person name="Arias F.A."/>
            <person name="Attaway T.A."/>
            <person name="Awwad R.A."/>
            <person name="Babu C.B."/>
            <person name="Bandaranaike D.B."/>
            <person name="Battles P.B."/>
            <person name="Bell A.B."/>
            <person name="Beltran B.B."/>
            <person name="Berhane-Mersha D.B."/>
            <person name="Bess C.B."/>
            <person name="Bickham C.B."/>
            <person name="Bolden T.B."/>
            <person name="Carter K.C."/>
            <person name="Chau D.C."/>
            <person name="Chavez A.C."/>
            <person name="Clerc-Blankenburg K.C."/>
            <person name="Coyle M.C."/>
            <person name="Dao M.D."/>
            <person name="Davila M.L.D."/>
            <person name="Davy-Carroll L.D."/>
            <person name="Denson S.D."/>
            <person name="Dinh H.D."/>
            <person name="Fernandez S.F."/>
            <person name="Fernando P.F."/>
            <person name="Forbes L.F."/>
            <person name="Francis C.F."/>
            <person name="Francisco L.F."/>
            <person name="Fu Q.F."/>
            <person name="Garcia-Iii R.G."/>
            <person name="Garrett T.G."/>
            <person name="Gross S.G."/>
            <person name="Gubbala S.G."/>
            <person name="Hirani K.H."/>
            <person name="Hogues M.H."/>
            <person name="Hollins B.H."/>
            <person name="Jackson L.J."/>
            <person name="Javaid M.J."/>
            <person name="Jhangiani S.J."/>
            <person name="Johnson A.J."/>
            <person name="Johnson B.J."/>
            <person name="Jones J.J."/>
            <person name="Joshi V.J."/>
            <person name="Kalu J.K."/>
            <person name="Khan N.K."/>
            <person name="Korchina V.K."/>
            <person name="Kovar C.K."/>
            <person name="Lago L.L."/>
            <person name="Lara F.L."/>
            <person name="Le T.-K.L."/>
            <person name="Lee S.L."/>
            <person name="Legall-Iii F.L."/>
            <person name="Lemon S.L."/>
            <person name="Liu J.L."/>
            <person name="Liu Y.-S.L."/>
            <person name="Liyanage D.L."/>
            <person name="Lopez J.L."/>
            <person name="Lorensuhewa L.L."/>
            <person name="Mata R.M."/>
            <person name="Mathew T.M."/>
            <person name="Mercado C.M."/>
            <person name="Mercado I.M."/>
            <person name="Morales K.M."/>
            <person name="Morgan M.M."/>
            <person name="Munidasa M.M."/>
            <person name="Ngo D.N."/>
            <person name="Nguyen L.N."/>
            <person name="Nguyen T.N."/>
            <person name="Nguyen N.N."/>
            <person name="Obregon M.O."/>
            <person name="Okwuonu G.O."/>
            <person name="Ongeri F.O."/>
            <person name="Onwere C.O."/>
            <person name="Osifeso I.O."/>
            <person name="Parra A.P."/>
            <person name="Patil S.P."/>
            <person name="Perez A.P."/>
            <person name="Perez Y.P."/>
            <person name="Pham C.P."/>
            <person name="Pu L.-L.P."/>
            <person name="Puazo M.P."/>
            <person name="Quiroz J.Q."/>
            <person name="Rouhana J.R."/>
            <person name="Ruiz M.R."/>
            <person name="Ruiz S.-J.R."/>
            <person name="Saada N.S."/>
            <person name="Santibanez J.S."/>
            <person name="Scheel M.S."/>
            <person name="Schneider B.S."/>
            <person name="Simmons D.S."/>
            <person name="Sisson I.S."/>
            <person name="Tang L.-Y.T."/>
            <person name="Thornton R.T."/>
            <person name="Tisius J.T."/>
            <person name="Toledanes G.T."/>
            <person name="Trejos Z.T."/>
            <person name="Usmani K.U."/>
            <person name="Varghese R.V."/>
            <person name="Vattathil S.V."/>
            <person name="Vee V.V."/>
            <person name="Walker D.W."/>
            <person name="Weissenberger G.W."/>
            <person name="White C.W."/>
            <person name="Williams A.W."/>
            <person name="Woodworth J.W."/>
            <person name="Wright R.W."/>
            <person name="Zhu Y.Z."/>
            <person name="Han Y.H."/>
            <person name="Newsham I.N."/>
            <person name="Nazareth L.N."/>
            <person name="Worley K.W."/>
            <person name="Muzny D.M."/>
            <person name="Rogers J.R."/>
            <person name="Gibbs R.G."/>
        </authorList>
    </citation>
    <scope>NUCLEOTIDE SEQUENCE [LARGE SCALE GENOMIC DNA]</scope>
</reference>
<dbReference type="PRINTS" id="PR02045">
    <property type="entry name" value="F138DOMAIN"/>
</dbReference>